<evidence type="ECO:0000313" key="8">
    <source>
        <dbReference type="EMBL" id="KAH7058752.1"/>
    </source>
</evidence>
<dbReference type="PANTHER" id="PTHR10029:SF3">
    <property type="entry name" value="ACYLPHOSPHATASE-RELATED"/>
    <property type="match status" value="1"/>
</dbReference>
<gene>
    <name evidence="8" type="ORF">B0J12DRAFT_651367</name>
</gene>
<comment type="similarity">
    <text evidence="1 6">Belongs to the acylphosphatase family.</text>
</comment>
<dbReference type="InterPro" id="IPR017968">
    <property type="entry name" value="Acylphosphatase_CS"/>
</dbReference>
<dbReference type="InterPro" id="IPR001792">
    <property type="entry name" value="Acylphosphatase-like_dom"/>
</dbReference>
<dbReference type="PRINTS" id="PR00112">
    <property type="entry name" value="ACYLPHPHTASE"/>
</dbReference>
<keyword evidence="3 5" id="KW-0378">Hydrolase</keyword>
<dbReference type="PANTHER" id="PTHR10029">
    <property type="entry name" value="ACYLPHOSPHATASE"/>
    <property type="match status" value="1"/>
</dbReference>
<comment type="catalytic activity">
    <reaction evidence="4 5">
        <text>an acyl phosphate + H2O = a carboxylate + phosphate + H(+)</text>
        <dbReference type="Rhea" id="RHEA:14965"/>
        <dbReference type="ChEBI" id="CHEBI:15377"/>
        <dbReference type="ChEBI" id="CHEBI:15378"/>
        <dbReference type="ChEBI" id="CHEBI:29067"/>
        <dbReference type="ChEBI" id="CHEBI:43474"/>
        <dbReference type="ChEBI" id="CHEBI:59918"/>
        <dbReference type="EC" id="3.6.1.7"/>
    </reaction>
</comment>
<dbReference type="EMBL" id="JAGTJR010000006">
    <property type="protein sequence ID" value="KAH7058752.1"/>
    <property type="molecule type" value="Genomic_DNA"/>
</dbReference>
<evidence type="ECO:0000313" key="9">
    <source>
        <dbReference type="Proteomes" id="UP000774617"/>
    </source>
</evidence>
<evidence type="ECO:0000256" key="1">
    <source>
        <dbReference type="ARBA" id="ARBA00005614"/>
    </source>
</evidence>
<dbReference type="EC" id="3.6.1.7" evidence="2 5"/>
<reference evidence="8 9" key="1">
    <citation type="journal article" date="2021" name="Nat. Commun.">
        <title>Genetic determinants of endophytism in the Arabidopsis root mycobiome.</title>
        <authorList>
            <person name="Mesny F."/>
            <person name="Miyauchi S."/>
            <person name="Thiergart T."/>
            <person name="Pickel B."/>
            <person name="Atanasova L."/>
            <person name="Karlsson M."/>
            <person name="Huettel B."/>
            <person name="Barry K.W."/>
            <person name="Haridas S."/>
            <person name="Chen C."/>
            <person name="Bauer D."/>
            <person name="Andreopoulos W."/>
            <person name="Pangilinan J."/>
            <person name="LaButti K."/>
            <person name="Riley R."/>
            <person name="Lipzen A."/>
            <person name="Clum A."/>
            <person name="Drula E."/>
            <person name="Henrissat B."/>
            <person name="Kohler A."/>
            <person name="Grigoriev I.V."/>
            <person name="Martin F.M."/>
            <person name="Hacquard S."/>
        </authorList>
    </citation>
    <scope>NUCLEOTIDE SEQUENCE [LARGE SCALE GENOMIC DNA]</scope>
    <source>
        <strain evidence="8 9">MPI-SDFR-AT-0080</strain>
    </source>
</reference>
<dbReference type="Pfam" id="PF00708">
    <property type="entry name" value="Acylphosphatase"/>
    <property type="match status" value="1"/>
</dbReference>
<feature type="active site" evidence="5">
    <location>
        <position position="19"/>
    </location>
</feature>
<feature type="active site" evidence="5">
    <location>
        <position position="37"/>
    </location>
</feature>
<keyword evidence="9" id="KW-1185">Reference proteome</keyword>
<dbReference type="PROSITE" id="PS00150">
    <property type="entry name" value="ACYLPHOSPHATASE_1"/>
    <property type="match status" value="1"/>
</dbReference>
<comment type="caution">
    <text evidence="8">The sequence shown here is derived from an EMBL/GenBank/DDBJ whole genome shotgun (WGS) entry which is preliminary data.</text>
</comment>
<dbReference type="InterPro" id="IPR036046">
    <property type="entry name" value="Acylphosphatase-like_dom_sf"/>
</dbReference>
<evidence type="ECO:0000256" key="3">
    <source>
        <dbReference type="ARBA" id="ARBA00022801"/>
    </source>
</evidence>
<proteinExistence type="inferred from homology"/>
<dbReference type="SUPFAM" id="SSF54975">
    <property type="entry name" value="Acylphosphatase/BLUF domain-like"/>
    <property type="match status" value="1"/>
</dbReference>
<protein>
    <recommendedName>
        <fullName evidence="2 5">acylphosphatase</fullName>
        <ecNumber evidence="2 5">3.6.1.7</ecNumber>
    </recommendedName>
</protein>
<evidence type="ECO:0000259" key="7">
    <source>
        <dbReference type="PROSITE" id="PS51160"/>
    </source>
</evidence>
<name>A0ABQ8GK10_9PEZI</name>
<dbReference type="InterPro" id="IPR020456">
    <property type="entry name" value="Acylphosphatase"/>
</dbReference>
<accession>A0ABQ8GK10</accession>
<evidence type="ECO:0000256" key="5">
    <source>
        <dbReference type="PROSITE-ProRule" id="PRU00520"/>
    </source>
</evidence>
<evidence type="ECO:0000256" key="4">
    <source>
        <dbReference type="ARBA" id="ARBA00047645"/>
    </source>
</evidence>
<evidence type="ECO:0000256" key="6">
    <source>
        <dbReference type="RuleBase" id="RU004168"/>
    </source>
</evidence>
<dbReference type="Proteomes" id="UP000774617">
    <property type="component" value="Unassembled WGS sequence"/>
</dbReference>
<evidence type="ECO:0000256" key="2">
    <source>
        <dbReference type="ARBA" id="ARBA00012150"/>
    </source>
</evidence>
<dbReference type="Gene3D" id="3.30.70.100">
    <property type="match status" value="1"/>
</dbReference>
<dbReference type="PROSITE" id="PS51160">
    <property type="entry name" value="ACYLPHOSPHATASE_3"/>
    <property type="match status" value="1"/>
</dbReference>
<sequence>MSKRISYKVNGKVQGVCFRAYTVEEANKLGVTGYVKNAADGTVSARAFLLRVAY</sequence>
<organism evidence="8 9">
    <name type="scientific">Macrophomina phaseolina</name>
    <dbReference type="NCBI Taxonomy" id="35725"/>
    <lineage>
        <taxon>Eukaryota</taxon>
        <taxon>Fungi</taxon>
        <taxon>Dikarya</taxon>
        <taxon>Ascomycota</taxon>
        <taxon>Pezizomycotina</taxon>
        <taxon>Dothideomycetes</taxon>
        <taxon>Dothideomycetes incertae sedis</taxon>
        <taxon>Botryosphaeriales</taxon>
        <taxon>Botryosphaeriaceae</taxon>
        <taxon>Macrophomina</taxon>
    </lineage>
</organism>
<feature type="domain" description="Acylphosphatase-like" evidence="7">
    <location>
        <begin position="4"/>
        <end position="54"/>
    </location>
</feature>